<name>A0AAU7Q8C4_9GAMM</name>
<dbReference type="AlphaFoldDB" id="A0AAU7Q8C4"/>
<sequence length="96" mass="11262">MKNALRIIQEVDDDDRGDAGKVASIAPIAADIGSEDDASTSIDGKRRSWWAALFVWFRTWRARRRDRRTLMSLNDRQLRDIGLNRHDLPYRDEQKY</sequence>
<feature type="domain" description="YjiS-like" evidence="1">
    <location>
        <begin position="56"/>
        <end position="88"/>
    </location>
</feature>
<dbReference type="InterPro" id="IPR009506">
    <property type="entry name" value="YjiS-like"/>
</dbReference>
<evidence type="ECO:0000259" key="1">
    <source>
        <dbReference type="Pfam" id="PF06568"/>
    </source>
</evidence>
<evidence type="ECO:0000313" key="2">
    <source>
        <dbReference type="EMBL" id="XBS69338.1"/>
    </source>
</evidence>
<protein>
    <submittedName>
        <fullName evidence="2">DUF1127 domain-containing protein</fullName>
    </submittedName>
</protein>
<organism evidence="2">
    <name type="scientific">Acerihabitans sp. KWT182</name>
    <dbReference type="NCBI Taxonomy" id="3157919"/>
    <lineage>
        <taxon>Bacteria</taxon>
        <taxon>Pseudomonadati</taxon>
        <taxon>Pseudomonadota</taxon>
        <taxon>Gammaproteobacteria</taxon>
        <taxon>Enterobacterales</taxon>
        <taxon>Pectobacteriaceae</taxon>
        <taxon>Acerihabitans</taxon>
    </lineage>
</organism>
<dbReference type="EMBL" id="CP157947">
    <property type="protein sequence ID" value="XBS69338.1"/>
    <property type="molecule type" value="Genomic_DNA"/>
</dbReference>
<reference evidence="2" key="1">
    <citation type="submission" date="2024-06" db="EMBL/GenBank/DDBJ databases">
        <authorList>
            <person name="Coelho C."/>
            <person name="Bento M."/>
            <person name="Garcia E."/>
            <person name="Camelo A."/>
            <person name="Brandao I."/>
            <person name="Espirito Santo C."/>
            <person name="Trovao J."/>
            <person name="Verissimo A."/>
            <person name="Costa J."/>
            <person name="Tiago I."/>
        </authorList>
    </citation>
    <scope>NUCLEOTIDE SEQUENCE</scope>
    <source>
        <strain evidence="2">KWT182</strain>
    </source>
</reference>
<accession>A0AAU7Q8C4</accession>
<proteinExistence type="predicted"/>
<gene>
    <name evidence="2" type="ORF">ABK905_23345</name>
</gene>
<dbReference type="Pfam" id="PF06568">
    <property type="entry name" value="YjiS-like"/>
    <property type="match status" value="1"/>
</dbReference>